<evidence type="ECO:0000313" key="6">
    <source>
        <dbReference type="Proteomes" id="UP001432180"/>
    </source>
</evidence>
<dbReference type="Gene3D" id="3.40.190.10">
    <property type="entry name" value="Periplasmic binding protein-like II"/>
    <property type="match status" value="2"/>
</dbReference>
<comment type="similarity">
    <text evidence="1">Belongs to the bacterial solute-binding protein 3 family.</text>
</comment>
<evidence type="ECO:0000256" key="1">
    <source>
        <dbReference type="ARBA" id="ARBA00010333"/>
    </source>
</evidence>
<dbReference type="PANTHER" id="PTHR30085:SF6">
    <property type="entry name" value="ABC TRANSPORTER GLUTAMINE-BINDING PROTEIN GLNH"/>
    <property type="match status" value="1"/>
</dbReference>
<keyword evidence="6" id="KW-1185">Reference proteome</keyword>
<proteinExistence type="inferred from homology"/>
<name>A0ABZ0SDN7_9GAMM</name>
<keyword evidence="2" id="KW-0813">Transport</keyword>
<dbReference type="InterPro" id="IPR051455">
    <property type="entry name" value="Bact_solute-bind_prot3"/>
</dbReference>
<evidence type="ECO:0000313" key="5">
    <source>
        <dbReference type="EMBL" id="WPL19145.1"/>
    </source>
</evidence>
<dbReference type="EMBL" id="CP121472">
    <property type="protein sequence ID" value="WPL19145.1"/>
    <property type="molecule type" value="Genomic_DNA"/>
</dbReference>
<dbReference type="Pfam" id="PF00497">
    <property type="entry name" value="SBP_bac_3"/>
    <property type="match status" value="1"/>
</dbReference>
<dbReference type="Proteomes" id="UP001432180">
    <property type="component" value="Chromosome"/>
</dbReference>
<keyword evidence="3" id="KW-0732">Signal</keyword>
<evidence type="ECO:0000259" key="4">
    <source>
        <dbReference type="SMART" id="SM00062"/>
    </source>
</evidence>
<feature type="domain" description="Solute-binding protein family 3/N-terminal" evidence="4">
    <location>
        <begin position="47"/>
        <end position="279"/>
    </location>
</feature>
<dbReference type="SMART" id="SM00062">
    <property type="entry name" value="PBPb"/>
    <property type="match status" value="1"/>
</dbReference>
<protein>
    <submittedName>
        <fullName evidence="5">Glutamate/aspartate periplasmic-binding protein</fullName>
    </submittedName>
</protein>
<accession>A0ABZ0SDN7</accession>
<sequence>MNIARSLECHQARGLTALLLLGVSVFLTPLSALGDSGVLARIALSQKIRIAYPENSYPIAFKDEDGLPRGYSVDLCRRIVASIQRDLGLDGIAISWIEGNTPRRLAAVANGEAELDCGTTTMTLSRQQKVDFSYPIFVESGGILVLKNAGIGSLADLGGKAIGVIPETTTEHRLRPVLAERLINAELKPIKDAKDGREQLLAGAIDAFADDRLVLIGQVAASGKTNAYQVIDTDFSVDPYALALSRDDADFRLAVNRGLAQIYASEEIDRIFARWFGDDAQPTPLLDSIYFIFALQD</sequence>
<dbReference type="InterPro" id="IPR001638">
    <property type="entry name" value="Solute-binding_3/MltF_N"/>
</dbReference>
<dbReference type="PANTHER" id="PTHR30085">
    <property type="entry name" value="AMINO ACID ABC TRANSPORTER PERMEASE"/>
    <property type="match status" value="1"/>
</dbReference>
<dbReference type="RefSeq" id="WP_328984892.1">
    <property type="nucleotide sequence ID" value="NZ_CP121472.1"/>
</dbReference>
<gene>
    <name evidence="5" type="primary">gltI</name>
    <name evidence="5" type="ORF">Thiowin_04251</name>
</gene>
<evidence type="ECO:0000256" key="3">
    <source>
        <dbReference type="ARBA" id="ARBA00022729"/>
    </source>
</evidence>
<evidence type="ECO:0000256" key="2">
    <source>
        <dbReference type="ARBA" id="ARBA00022448"/>
    </source>
</evidence>
<organism evidence="5 6">
    <name type="scientific">Thiorhodovibrio winogradskyi</name>
    <dbReference type="NCBI Taxonomy" id="77007"/>
    <lineage>
        <taxon>Bacteria</taxon>
        <taxon>Pseudomonadati</taxon>
        <taxon>Pseudomonadota</taxon>
        <taxon>Gammaproteobacteria</taxon>
        <taxon>Chromatiales</taxon>
        <taxon>Chromatiaceae</taxon>
        <taxon>Thiorhodovibrio</taxon>
    </lineage>
</organism>
<dbReference type="SUPFAM" id="SSF53850">
    <property type="entry name" value="Periplasmic binding protein-like II"/>
    <property type="match status" value="1"/>
</dbReference>
<dbReference type="CDD" id="cd13688">
    <property type="entry name" value="PBP2_GltI_DEBP"/>
    <property type="match status" value="1"/>
</dbReference>
<reference evidence="5 6" key="1">
    <citation type="journal article" date="2023" name="Microorganisms">
        <title>Thiorhodovibrio frisius and Trv. litoralis spp. nov., Two Novel Members from a Clade of Fastidious Purple Sulfur Bacteria That Exhibit Unique Red-Shifted Light-Harvesting Capabilities.</title>
        <authorList>
            <person name="Methner A."/>
            <person name="Kuzyk S.B."/>
            <person name="Petersen J."/>
            <person name="Bauer S."/>
            <person name="Brinkmann H."/>
            <person name="Sichau K."/>
            <person name="Wanner G."/>
            <person name="Wolf J."/>
            <person name="Neumann-Schaal M."/>
            <person name="Henke P."/>
            <person name="Tank M."/>
            <person name="Sproer C."/>
            <person name="Bunk B."/>
            <person name="Overmann J."/>
        </authorList>
    </citation>
    <scope>NUCLEOTIDE SEQUENCE [LARGE SCALE GENOMIC DNA]</scope>
    <source>
        <strain evidence="5 6">DSM 6702</strain>
    </source>
</reference>